<dbReference type="Proteomes" id="UP001200537">
    <property type="component" value="Unassembled WGS sequence"/>
</dbReference>
<organism evidence="5 6">
    <name type="scientific">Varibaculum cambriense</name>
    <dbReference type="NCBI Taxonomy" id="184870"/>
    <lineage>
        <taxon>Bacteria</taxon>
        <taxon>Bacillati</taxon>
        <taxon>Actinomycetota</taxon>
        <taxon>Actinomycetes</taxon>
        <taxon>Actinomycetales</taxon>
        <taxon>Actinomycetaceae</taxon>
        <taxon>Varibaculum</taxon>
    </lineage>
</organism>
<dbReference type="GO" id="GO:0032259">
    <property type="term" value="P:methylation"/>
    <property type="evidence" value="ECO:0007669"/>
    <property type="project" value="UniProtKB-KW"/>
</dbReference>
<accession>A0AAJ1BBF9</accession>
<sequence>MSEKKPPAAAGLDKQPEEVSGMFDQVAARYDLTNDVMTFGQHRIWRRCLQQVVAPRPGQKILDIAAGTGTSSLSFHRAGAEVTCCDFSAGMVAEGKKRHRELNFVVGDAHDLPFADQSFDTVTCSFGFRNMHDPAKALRELARVTKPGGKLAIMEFSTPPSSLIARLYELYMRNVLPTAGRLVSSDSDAYTYLFDSILDWPNQETLGHLIQENGWGEVSYRNLTLGTVAIHRAFKEN</sequence>
<evidence type="ECO:0000313" key="6">
    <source>
        <dbReference type="Proteomes" id="UP001200537"/>
    </source>
</evidence>
<dbReference type="EMBL" id="JAKNHJ010000007">
    <property type="protein sequence ID" value="MCG4617808.1"/>
    <property type="molecule type" value="Genomic_DNA"/>
</dbReference>
<keyword evidence="4" id="KW-0474">Menaquinone biosynthesis</keyword>
<dbReference type="RefSeq" id="WP_024059903.1">
    <property type="nucleotide sequence ID" value="NZ_JAGZVZ010000002.1"/>
</dbReference>
<keyword evidence="1 4" id="KW-0489">Methyltransferase</keyword>
<evidence type="ECO:0000313" key="5">
    <source>
        <dbReference type="EMBL" id="MCG4617808.1"/>
    </source>
</evidence>
<dbReference type="InterPro" id="IPR023576">
    <property type="entry name" value="UbiE/COQ5_MeTrFase_CS"/>
</dbReference>
<dbReference type="GO" id="GO:0043770">
    <property type="term" value="F:demethylmenaquinone methyltransferase activity"/>
    <property type="evidence" value="ECO:0007669"/>
    <property type="project" value="UniProtKB-UniRule"/>
</dbReference>
<feature type="binding site" evidence="4">
    <location>
        <begin position="108"/>
        <end position="109"/>
    </location>
    <ligand>
        <name>S-adenosyl-L-methionine</name>
        <dbReference type="ChEBI" id="CHEBI:59789"/>
    </ligand>
</feature>
<dbReference type="PANTHER" id="PTHR43591:SF24">
    <property type="entry name" value="2-METHOXY-6-POLYPRENYL-1,4-BENZOQUINOL METHYLASE, MITOCHONDRIAL"/>
    <property type="match status" value="1"/>
</dbReference>
<evidence type="ECO:0000256" key="2">
    <source>
        <dbReference type="ARBA" id="ARBA00022679"/>
    </source>
</evidence>
<dbReference type="PANTHER" id="PTHR43591">
    <property type="entry name" value="METHYLTRANSFERASE"/>
    <property type="match status" value="1"/>
</dbReference>
<comment type="catalytic activity">
    <reaction evidence="4">
        <text>a 2-demethylmenaquinol + S-adenosyl-L-methionine = a menaquinol + S-adenosyl-L-homocysteine + H(+)</text>
        <dbReference type="Rhea" id="RHEA:42640"/>
        <dbReference type="Rhea" id="RHEA-COMP:9539"/>
        <dbReference type="Rhea" id="RHEA-COMP:9563"/>
        <dbReference type="ChEBI" id="CHEBI:15378"/>
        <dbReference type="ChEBI" id="CHEBI:18151"/>
        <dbReference type="ChEBI" id="CHEBI:55437"/>
        <dbReference type="ChEBI" id="CHEBI:57856"/>
        <dbReference type="ChEBI" id="CHEBI:59789"/>
        <dbReference type="EC" id="2.1.1.163"/>
    </reaction>
</comment>
<dbReference type="EC" id="2.1.1.163" evidence="4"/>
<gene>
    <name evidence="4" type="primary">menG</name>
    <name evidence="5" type="ORF">L0M99_04780</name>
</gene>
<comment type="function">
    <text evidence="4">Methyltransferase required for the conversion of demethylmenaquinol (DMKH2) to menaquinol (MKH2).</text>
</comment>
<dbReference type="InterPro" id="IPR029063">
    <property type="entry name" value="SAM-dependent_MTases_sf"/>
</dbReference>
<proteinExistence type="inferred from homology"/>
<feature type="binding site" evidence="4">
    <location>
        <position position="68"/>
    </location>
    <ligand>
        <name>S-adenosyl-L-methionine</name>
        <dbReference type="ChEBI" id="CHEBI:59789"/>
    </ligand>
</feature>
<comment type="caution">
    <text evidence="5">The sequence shown here is derived from an EMBL/GenBank/DDBJ whole genome shotgun (WGS) entry which is preliminary data.</text>
</comment>
<feature type="binding site" evidence="4">
    <location>
        <position position="125"/>
    </location>
    <ligand>
        <name>S-adenosyl-L-methionine</name>
        <dbReference type="ChEBI" id="CHEBI:59789"/>
    </ligand>
</feature>
<comment type="similarity">
    <text evidence="4">Belongs to the class I-like SAM-binding methyltransferase superfamily. MenG/UbiE family.</text>
</comment>
<evidence type="ECO:0000256" key="3">
    <source>
        <dbReference type="ARBA" id="ARBA00022691"/>
    </source>
</evidence>
<evidence type="ECO:0000256" key="4">
    <source>
        <dbReference type="HAMAP-Rule" id="MF_01813"/>
    </source>
</evidence>
<comment type="pathway">
    <text evidence="4">Quinol/quinone metabolism; menaquinone biosynthesis; menaquinol from 1,4-dihydroxy-2-naphthoate: step 2/2.</text>
</comment>
<dbReference type="Pfam" id="PF01209">
    <property type="entry name" value="Ubie_methyltran"/>
    <property type="match status" value="1"/>
</dbReference>
<dbReference type="AlphaFoldDB" id="A0AAJ1BBF9"/>
<feature type="binding site" evidence="4">
    <location>
        <position position="86"/>
    </location>
    <ligand>
        <name>S-adenosyl-L-methionine</name>
        <dbReference type="ChEBI" id="CHEBI:59789"/>
    </ligand>
</feature>
<dbReference type="HAMAP" id="MF_01813">
    <property type="entry name" value="MenG_UbiE_methyltr"/>
    <property type="match status" value="1"/>
</dbReference>
<name>A0AAJ1BBF9_9ACTO</name>
<dbReference type="GO" id="GO:0009234">
    <property type="term" value="P:menaquinone biosynthetic process"/>
    <property type="evidence" value="ECO:0007669"/>
    <property type="project" value="UniProtKB-UniRule"/>
</dbReference>
<dbReference type="Gene3D" id="3.40.50.150">
    <property type="entry name" value="Vaccinia Virus protein VP39"/>
    <property type="match status" value="1"/>
</dbReference>
<dbReference type="SUPFAM" id="SSF53335">
    <property type="entry name" value="S-adenosyl-L-methionine-dependent methyltransferases"/>
    <property type="match status" value="1"/>
</dbReference>
<dbReference type="NCBIfam" id="TIGR01934">
    <property type="entry name" value="MenG_MenH_UbiE"/>
    <property type="match status" value="1"/>
</dbReference>
<dbReference type="PROSITE" id="PS01184">
    <property type="entry name" value="UBIE_2"/>
    <property type="match status" value="1"/>
</dbReference>
<dbReference type="PROSITE" id="PS51608">
    <property type="entry name" value="SAM_MT_UBIE"/>
    <property type="match status" value="1"/>
</dbReference>
<dbReference type="InterPro" id="IPR004033">
    <property type="entry name" value="UbiE/COQ5_MeTrFase"/>
</dbReference>
<reference evidence="5" key="1">
    <citation type="submission" date="2022-01" db="EMBL/GenBank/DDBJ databases">
        <title>Collection of gut derived symbiotic bacterial strains cultured from healthy donors.</title>
        <authorList>
            <person name="Lin H."/>
            <person name="Kohout C."/>
            <person name="Waligurski E."/>
            <person name="Pamer E.G."/>
        </authorList>
    </citation>
    <scope>NUCLEOTIDE SEQUENCE</scope>
    <source>
        <strain evidence="5">DFI.7.46</strain>
    </source>
</reference>
<keyword evidence="2 4" id="KW-0808">Transferase</keyword>
<protein>
    <recommendedName>
        <fullName evidence="4">Demethylmenaquinone methyltransferase</fullName>
        <ecNumber evidence="4">2.1.1.163</ecNumber>
    </recommendedName>
</protein>
<keyword evidence="3 4" id="KW-0949">S-adenosyl-L-methionine</keyword>
<evidence type="ECO:0000256" key="1">
    <source>
        <dbReference type="ARBA" id="ARBA00022603"/>
    </source>
</evidence>
<dbReference type="CDD" id="cd02440">
    <property type="entry name" value="AdoMet_MTases"/>
    <property type="match status" value="1"/>
</dbReference>